<accession>A0A7R9PDK6</accession>
<sequence>MLESRSLRDMNLTLPSRCALQPDLVCVLIAATGSYLGRDAGVKVTPGYEPISVQMHEVFSAFLTRVPFNSYCKFSTVVIISGSGHQDTSSSRSSTGTLSLSLSLQTAGLTLP</sequence>
<protein>
    <submittedName>
        <fullName evidence="1">(California timema) hypothetical protein</fullName>
    </submittedName>
</protein>
<reference evidence="1" key="1">
    <citation type="submission" date="2020-11" db="EMBL/GenBank/DDBJ databases">
        <authorList>
            <person name="Tran Van P."/>
        </authorList>
    </citation>
    <scope>NUCLEOTIDE SEQUENCE</scope>
</reference>
<dbReference type="EMBL" id="OE190865">
    <property type="protein sequence ID" value="CAD7579285.1"/>
    <property type="molecule type" value="Genomic_DNA"/>
</dbReference>
<gene>
    <name evidence="1" type="ORF">TCMB3V08_LOCUS11819</name>
</gene>
<evidence type="ECO:0000313" key="1">
    <source>
        <dbReference type="EMBL" id="CAD7579285.1"/>
    </source>
</evidence>
<proteinExistence type="predicted"/>
<dbReference type="AlphaFoldDB" id="A0A7R9PDK6"/>
<name>A0A7R9PDK6_TIMCA</name>
<organism evidence="1">
    <name type="scientific">Timema californicum</name>
    <name type="common">California timema</name>
    <name type="synonym">Walking stick</name>
    <dbReference type="NCBI Taxonomy" id="61474"/>
    <lineage>
        <taxon>Eukaryota</taxon>
        <taxon>Metazoa</taxon>
        <taxon>Ecdysozoa</taxon>
        <taxon>Arthropoda</taxon>
        <taxon>Hexapoda</taxon>
        <taxon>Insecta</taxon>
        <taxon>Pterygota</taxon>
        <taxon>Neoptera</taxon>
        <taxon>Polyneoptera</taxon>
        <taxon>Phasmatodea</taxon>
        <taxon>Timematodea</taxon>
        <taxon>Timematoidea</taxon>
        <taxon>Timematidae</taxon>
        <taxon>Timema</taxon>
    </lineage>
</organism>